<dbReference type="Gene3D" id="3.40.50.1450">
    <property type="entry name" value="HybD-like"/>
    <property type="match status" value="1"/>
</dbReference>
<dbReference type="GO" id="GO:0008047">
    <property type="term" value="F:enzyme activator activity"/>
    <property type="evidence" value="ECO:0007669"/>
    <property type="project" value="InterPro"/>
</dbReference>
<evidence type="ECO:0000313" key="6">
    <source>
        <dbReference type="Proteomes" id="UP000007360"/>
    </source>
</evidence>
<dbReference type="PRINTS" id="PR00446">
    <property type="entry name" value="HYDRGNUPTAKE"/>
</dbReference>
<keyword evidence="4" id="KW-0378">Hydrolase</keyword>
<keyword evidence="2" id="KW-0645">Protease</keyword>
<evidence type="ECO:0000256" key="3">
    <source>
        <dbReference type="ARBA" id="ARBA00022750"/>
    </source>
</evidence>
<dbReference type="InterPro" id="IPR000671">
    <property type="entry name" value="Peptidase_A31"/>
</dbReference>
<dbReference type="InterPro" id="IPR004411">
    <property type="entry name" value="Pept_A31_F420-red_hyd_d"/>
</dbReference>
<dbReference type="AlphaFoldDB" id="K2RVK3"/>
<protein>
    <submittedName>
        <fullName evidence="5">Coenzyme F420-reducing hydrogenase subunit delta</fullName>
    </submittedName>
</protein>
<dbReference type="NCBIfam" id="TIGR00072">
    <property type="entry name" value="hydrog_prot"/>
    <property type="match status" value="1"/>
</dbReference>
<dbReference type="PANTHER" id="PTHR30302:SF1">
    <property type="entry name" value="HYDROGENASE 2 MATURATION PROTEASE"/>
    <property type="match status" value="1"/>
</dbReference>
<evidence type="ECO:0000256" key="4">
    <source>
        <dbReference type="ARBA" id="ARBA00022801"/>
    </source>
</evidence>
<accession>K2RVK3</accession>
<dbReference type="InterPro" id="IPR023430">
    <property type="entry name" value="Pept_HybD-like_dom_sf"/>
</dbReference>
<dbReference type="RefSeq" id="WP_004029353.1">
    <property type="nucleotide sequence ID" value="NZ_AMPO01000001.1"/>
</dbReference>
<evidence type="ECO:0000256" key="1">
    <source>
        <dbReference type="ARBA" id="ARBA00006814"/>
    </source>
</evidence>
<dbReference type="OrthoDB" id="85598at2157"/>
<dbReference type="NCBIfam" id="TIGR00130">
    <property type="entry name" value="frhD"/>
    <property type="match status" value="1"/>
</dbReference>
<keyword evidence="6" id="KW-1185">Reference proteome</keyword>
<organism evidence="5 6">
    <name type="scientific">Methanobacterium formicicum (strain DSM 3637 / PP1)</name>
    <dbReference type="NCBI Taxonomy" id="1204725"/>
    <lineage>
        <taxon>Archaea</taxon>
        <taxon>Methanobacteriati</taxon>
        <taxon>Methanobacteriota</taxon>
        <taxon>Methanomada group</taxon>
        <taxon>Methanobacteria</taxon>
        <taxon>Methanobacteriales</taxon>
        <taxon>Methanobacteriaceae</taxon>
        <taxon>Methanobacterium</taxon>
    </lineage>
</organism>
<evidence type="ECO:0000313" key="5">
    <source>
        <dbReference type="EMBL" id="EKF86785.1"/>
    </source>
</evidence>
<dbReference type="SUPFAM" id="SSF53163">
    <property type="entry name" value="HybD-like"/>
    <property type="match status" value="1"/>
</dbReference>
<dbReference type="GO" id="GO:0016485">
    <property type="term" value="P:protein processing"/>
    <property type="evidence" value="ECO:0007669"/>
    <property type="project" value="TreeGrafter"/>
</dbReference>
<sequence length="157" mass="17084">MPYSAEIIVVGCGNILFADDGFGPEVIKALGDYSKENPLPDNVMLIDAGTGGPHFVFSLPHEEWKKMIVVDVVQFNAEPGTVRKFSVDEIPEGSYENVHSWPVNQPLHDLANVCEVMVIGCKPEHISAPDVEMGLTKSVEDAIPEAIKLILKEIGVS</sequence>
<dbReference type="GO" id="GO:0004190">
    <property type="term" value="F:aspartic-type endopeptidase activity"/>
    <property type="evidence" value="ECO:0007669"/>
    <property type="project" value="UniProtKB-KW"/>
</dbReference>
<dbReference type="PANTHER" id="PTHR30302">
    <property type="entry name" value="HYDROGENASE 1 MATURATION PROTEASE"/>
    <property type="match status" value="1"/>
</dbReference>
<evidence type="ECO:0000256" key="2">
    <source>
        <dbReference type="ARBA" id="ARBA00022670"/>
    </source>
</evidence>
<dbReference type="Proteomes" id="UP000007360">
    <property type="component" value="Unassembled WGS sequence"/>
</dbReference>
<comment type="similarity">
    <text evidence="1">Belongs to the peptidase A31 family.</text>
</comment>
<gene>
    <name evidence="5" type="ORF">A994_00825</name>
</gene>
<dbReference type="EMBL" id="AMPO01000001">
    <property type="protein sequence ID" value="EKF86785.1"/>
    <property type="molecule type" value="Genomic_DNA"/>
</dbReference>
<reference evidence="5 6" key="1">
    <citation type="journal article" date="2012" name="J. Bacteriol.">
        <title>Draft genome sequence of Methanobacterium formicicum DSM 3637, an archaebacterium isolated from the methane producer amoeba Pelomyxa palustris.</title>
        <authorList>
            <person name="Gutierrez G."/>
        </authorList>
    </citation>
    <scope>NUCLEOTIDE SEQUENCE [LARGE SCALE GENOMIC DNA]</scope>
    <source>
        <strain evidence="6">DSM 3637 / PP1</strain>
    </source>
</reference>
<dbReference type="CDD" id="cd06064">
    <property type="entry name" value="H2MP_F420-Reduc"/>
    <property type="match status" value="1"/>
</dbReference>
<comment type="caution">
    <text evidence="5">The sequence shown here is derived from an EMBL/GenBank/DDBJ whole genome shotgun (WGS) entry which is preliminary data.</text>
</comment>
<proteinExistence type="inferred from homology"/>
<name>K2RVK3_METFP</name>
<dbReference type="Pfam" id="PF01750">
    <property type="entry name" value="HycI"/>
    <property type="match status" value="1"/>
</dbReference>
<dbReference type="PATRIC" id="fig|1204725.3.peg.163"/>
<keyword evidence="3" id="KW-0064">Aspartyl protease</keyword>